<dbReference type="SMART" id="SM00827">
    <property type="entry name" value="PKS_AT"/>
    <property type="match status" value="1"/>
</dbReference>
<dbReference type="InterPro" id="IPR042104">
    <property type="entry name" value="PKS_dehydratase_sf"/>
</dbReference>
<dbReference type="GO" id="GO:0031177">
    <property type="term" value="F:phosphopantetheine binding"/>
    <property type="evidence" value="ECO:0007669"/>
    <property type="project" value="InterPro"/>
</dbReference>
<keyword evidence="3" id="KW-0808">Transferase</keyword>
<dbReference type="InterPro" id="IPR014043">
    <property type="entry name" value="Acyl_transferase_dom"/>
</dbReference>
<dbReference type="InterPro" id="IPR032088">
    <property type="entry name" value="SAT"/>
</dbReference>
<evidence type="ECO:0000259" key="8">
    <source>
        <dbReference type="PROSITE" id="PS52004"/>
    </source>
</evidence>
<dbReference type="PANTHER" id="PTHR43775:SF14">
    <property type="entry name" value="ITERATIVE POLYKETIDE SYNTHASE AFOE-RELATED"/>
    <property type="match status" value="1"/>
</dbReference>
<keyword evidence="4" id="KW-0012">Acyltransferase</keyword>
<dbReference type="CDD" id="cd00833">
    <property type="entry name" value="PKS"/>
    <property type="match status" value="1"/>
</dbReference>
<dbReference type="InterPro" id="IPR020841">
    <property type="entry name" value="PKS_Beta-ketoAc_synthase_dom"/>
</dbReference>
<protein>
    <submittedName>
        <fullName evidence="10">Beta-ketoacyl synthase domain-containing protein</fullName>
    </submittedName>
</protein>
<dbReference type="Proteomes" id="UP001230504">
    <property type="component" value="Unassembled WGS sequence"/>
</dbReference>
<evidence type="ECO:0000256" key="1">
    <source>
        <dbReference type="ARBA" id="ARBA00022450"/>
    </source>
</evidence>
<dbReference type="GO" id="GO:0006633">
    <property type="term" value="P:fatty acid biosynthetic process"/>
    <property type="evidence" value="ECO:0007669"/>
    <property type="project" value="TreeGrafter"/>
</dbReference>
<dbReference type="InterPro" id="IPR050091">
    <property type="entry name" value="PKS_NRPS_Biosynth_Enz"/>
</dbReference>
<dbReference type="InterPro" id="IPR001227">
    <property type="entry name" value="Ac_transferase_dom_sf"/>
</dbReference>
<organism evidence="10 11">
    <name type="scientific">Colletotrichum navitas</name>
    <dbReference type="NCBI Taxonomy" id="681940"/>
    <lineage>
        <taxon>Eukaryota</taxon>
        <taxon>Fungi</taxon>
        <taxon>Dikarya</taxon>
        <taxon>Ascomycota</taxon>
        <taxon>Pezizomycotina</taxon>
        <taxon>Sordariomycetes</taxon>
        <taxon>Hypocreomycetidae</taxon>
        <taxon>Glomerellales</taxon>
        <taxon>Glomerellaceae</taxon>
        <taxon>Colletotrichum</taxon>
        <taxon>Colletotrichum graminicola species complex</taxon>
    </lineage>
</organism>
<dbReference type="InterPro" id="IPR049900">
    <property type="entry name" value="PKS_mFAS_DH"/>
</dbReference>
<dbReference type="Pfam" id="PF00109">
    <property type="entry name" value="ketoacyl-synt"/>
    <property type="match status" value="1"/>
</dbReference>
<dbReference type="Gene3D" id="3.30.70.3290">
    <property type="match status" value="1"/>
</dbReference>
<evidence type="ECO:0000259" key="7">
    <source>
        <dbReference type="PROSITE" id="PS50075"/>
    </source>
</evidence>
<evidence type="ECO:0000313" key="11">
    <source>
        <dbReference type="Proteomes" id="UP001230504"/>
    </source>
</evidence>
<accession>A0AAD8PY87</accession>
<dbReference type="SUPFAM" id="SSF53901">
    <property type="entry name" value="Thiolase-like"/>
    <property type="match status" value="1"/>
</dbReference>
<name>A0AAD8PY87_9PEZI</name>
<feature type="region of interest" description="C-terminal hotdog fold" evidence="5">
    <location>
        <begin position="1572"/>
        <end position="1734"/>
    </location>
</feature>
<evidence type="ECO:0000256" key="5">
    <source>
        <dbReference type="PROSITE-ProRule" id="PRU01363"/>
    </source>
</evidence>
<gene>
    <name evidence="10" type="ORF">LY79DRAFT_608068</name>
</gene>
<proteinExistence type="predicted"/>
<dbReference type="SMART" id="SM00825">
    <property type="entry name" value="PKS_KS"/>
    <property type="match status" value="1"/>
</dbReference>
<evidence type="ECO:0000259" key="9">
    <source>
        <dbReference type="PROSITE" id="PS52019"/>
    </source>
</evidence>
<dbReference type="InterPro" id="IPR013120">
    <property type="entry name" value="FAR_NAD-bd"/>
</dbReference>
<evidence type="ECO:0000256" key="2">
    <source>
        <dbReference type="ARBA" id="ARBA00022553"/>
    </source>
</evidence>
<dbReference type="InterPro" id="IPR036291">
    <property type="entry name" value="NAD(P)-bd_dom_sf"/>
</dbReference>
<dbReference type="Gene3D" id="1.10.1200.10">
    <property type="entry name" value="ACP-like"/>
    <property type="match status" value="1"/>
</dbReference>
<reference evidence="10" key="1">
    <citation type="submission" date="2021-06" db="EMBL/GenBank/DDBJ databases">
        <title>Comparative genomics, transcriptomics and evolutionary studies reveal genomic signatures of adaptation to plant cell wall in hemibiotrophic fungi.</title>
        <authorList>
            <consortium name="DOE Joint Genome Institute"/>
            <person name="Baroncelli R."/>
            <person name="Diaz J.F."/>
            <person name="Benocci T."/>
            <person name="Peng M."/>
            <person name="Battaglia E."/>
            <person name="Haridas S."/>
            <person name="Andreopoulos W."/>
            <person name="Labutti K."/>
            <person name="Pangilinan J."/>
            <person name="Floch G.L."/>
            <person name="Makela M.R."/>
            <person name="Henrissat B."/>
            <person name="Grigoriev I.V."/>
            <person name="Crouch J.A."/>
            <person name="De Vries R.P."/>
            <person name="Sukno S.A."/>
            <person name="Thon M.R."/>
        </authorList>
    </citation>
    <scope>NUCLEOTIDE SEQUENCE</scope>
    <source>
        <strain evidence="10">CBS 125086</strain>
    </source>
</reference>
<dbReference type="PROSITE" id="PS52019">
    <property type="entry name" value="PKS_MFAS_DH"/>
    <property type="match status" value="1"/>
</dbReference>
<comment type="caution">
    <text evidence="10">The sequence shown here is derived from an EMBL/GenBank/DDBJ whole genome shotgun (WGS) entry which is preliminary data.</text>
</comment>
<keyword evidence="11" id="KW-1185">Reference proteome</keyword>
<evidence type="ECO:0000313" key="10">
    <source>
        <dbReference type="EMBL" id="KAK1590246.1"/>
    </source>
</evidence>
<dbReference type="GO" id="GO:0044550">
    <property type="term" value="P:secondary metabolite biosynthetic process"/>
    <property type="evidence" value="ECO:0007669"/>
    <property type="project" value="UniProtKB-ARBA"/>
</dbReference>
<evidence type="ECO:0000256" key="3">
    <source>
        <dbReference type="ARBA" id="ARBA00022679"/>
    </source>
</evidence>
<dbReference type="Pfam" id="PF00698">
    <property type="entry name" value="Acyl_transf_1"/>
    <property type="match status" value="1"/>
</dbReference>
<feature type="domain" description="Ketosynthase family 3 (KS3)" evidence="8">
    <location>
        <begin position="417"/>
        <end position="844"/>
    </location>
</feature>
<keyword evidence="1" id="KW-0596">Phosphopantetheine</keyword>
<feature type="active site" description="Proton donor; for dehydratase activity" evidence="5">
    <location>
        <position position="1639"/>
    </location>
</feature>
<dbReference type="SMART" id="SM00823">
    <property type="entry name" value="PKS_PP"/>
    <property type="match status" value="1"/>
</dbReference>
<evidence type="ECO:0000256" key="4">
    <source>
        <dbReference type="ARBA" id="ARBA00023315"/>
    </source>
</evidence>
<dbReference type="Gene3D" id="3.40.47.10">
    <property type="match status" value="1"/>
</dbReference>
<evidence type="ECO:0000256" key="6">
    <source>
        <dbReference type="SAM" id="MobiDB-lite"/>
    </source>
</evidence>
<dbReference type="SUPFAM" id="SSF47336">
    <property type="entry name" value="ACP-like"/>
    <property type="match status" value="1"/>
</dbReference>
<feature type="region of interest" description="Disordered" evidence="6">
    <location>
        <begin position="1341"/>
        <end position="1363"/>
    </location>
</feature>
<dbReference type="Gene3D" id="3.10.129.110">
    <property type="entry name" value="Polyketide synthase dehydratase"/>
    <property type="match status" value="1"/>
</dbReference>
<dbReference type="SUPFAM" id="SSF55048">
    <property type="entry name" value="Probable ACP-binding domain of malonyl-CoA ACP transacylase"/>
    <property type="match status" value="1"/>
</dbReference>
<dbReference type="InterPro" id="IPR016035">
    <property type="entry name" value="Acyl_Trfase/lysoPLipase"/>
</dbReference>
<feature type="region of interest" description="N-terminal hotdog fold" evidence="5">
    <location>
        <begin position="1369"/>
        <end position="1545"/>
    </location>
</feature>
<dbReference type="InterPro" id="IPR014031">
    <property type="entry name" value="Ketoacyl_synth_C"/>
</dbReference>
<dbReference type="RefSeq" id="XP_060413744.1">
    <property type="nucleotide sequence ID" value="XM_060561903.1"/>
</dbReference>
<dbReference type="PROSITE" id="PS52004">
    <property type="entry name" value="KS3_2"/>
    <property type="match status" value="1"/>
</dbReference>
<feature type="domain" description="Carrier" evidence="7">
    <location>
        <begin position="1806"/>
        <end position="1883"/>
    </location>
</feature>
<dbReference type="Pfam" id="PF00550">
    <property type="entry name" value="PP-binding"/>
    <property type="match status" value="1"/>
</dbReference>
<dbReference type="Pfam" id="PF02801">
    <property type="entry name" value="Ketoacyl-synt_C"/>
    <property type="match status" value="1"/>
</dbReference>
<dbReference type="Pfam" id="PF16073">
    <property type="entry name" value="SAT"/>
    <property type="match status" value="1"/>
</dbReference>
<dbReference type="InterPro" id="IPR014030">
    <property type="entry name" value="Ketoacyl_synth_N"/>
</dbReference>
<dbReference type="InterPro" id="IPR016039">
    <property type="entry name" value="Thiolase-like"/>
</dbReference>
<dbReference type="InterPro" id="IPR020806">
    <property type="entry name" value="PKS_PP-bd"/>
</dbReference>
<dbReference type="InterPro" id="IPR009081">
    <property type="entry name" value="PP-bd_ACP"/>
</dbReference>
<feature type="active site" description="Proton acceptor; for dehydratase activity" evidence="5">
    <location>
        <position position="1402"/>
    </location>
</feature>
<keyword evidence="2" id="KW-0597">Phosphoprotein</keyword>
<dbReference type="Gene3D" id="3.40.366.10">
    <property type="entry name" value="Malonyl-Coenzyme A Acyl Carrier Protein, domain 2"/>
    <property type="match status" value="2"/>
</dbReference>
<dbReference type="SUPFAM" id="SSF51735">
    <property type="entry name" value="NAD(P)-binding Rossmann-fold domains"/>
    <property type="match status" value="1"/>
</dbReference>
<feature type="region of interest" description="Disordered" evidence="6">
    <location>
        <begin position="1910"/>
        <end position="1935"/>
    </location>
</feature>
<dbReference type="PANTHER" id="PTHR43775">
    <property type="entry name" value="FATTY ACID SYNTHASE"/>
    <property type="match status" value="1"/>
</dbReference>
<dbReference type="InterPro" id="IPR036736">
    <property type="entry name" value="ACP-like_sf"/>
</dbReference>
<feature type="domain" description="PKS/mFAS DH" evidence="9">
    <location>
        <begin position="1369"/>
        <end position="1734"/>
    </location>
</feature>
<dbReference type="PROSITE" id="PS50075">
    <property type="entry name" value="CARRIER"/>
    <property type="match status" value="1"/>
</dbReference>
<dbReference type="InterPro" id="IPR016036">
    <property type="entry name" value="Malonyl_transacylase_ACP-bd"/>
</dbReference>
<dbReference type="GeneID" id="85446143"/>
<dbReference type="Gene3D" id="3.40.50.720">
    <property type="entry name" value="NAD(P)-binding Rossmann-like Domain"/>
    <property type="match status" value="1"/>
</dbReference>
<dbReference type="SUPFAM" id="SSF52151">
    <property type="entry name" value="FabD/lysophospholipase-like"/>
    <property type="match status" value="1"/>
</dbReference>
<sequence length="2364" mass="252999">MSPSAMAFSRRPADKPLLLVFGALALSMDISSISRIREATSRSRQGWLQDIVSGLPADYTTCRSVLSSLGQDTSCYEAGVEQLDNLTRFFSRDVTGQEAARLAASISFPLPNKLLIPLVVVAQLAQYAEFLARTGIGHGQQSPGPDTAGGTPEVEAVGCCVGLLSAFVASSSKNEAQFKMHAAAAIRLGMLIGSVVDIFEGQNGPKSGAISISWDLGEDSSSSSSSSVPSTLDSILADFPQTYISNHHDRNRATITGPLHTLSSLRHRLEMASNMSSTNTPGLHGRYHDSRHSTSSLDAFCDTHPEFQLPDASVCRVPPRLNGNGGRAVHGGRLHQHALRAILVDKLRWFETFQTVRREFLRDGEIVVFGLERPIPPSMSVELATRVDYSYMAAVTGIGYSTTPGNNTSPDGLPYSENDIAVVGMSAKVAGADSLEAFWDVLCAGVSQHSEVSPDRFGGGFGMDKSMFRTAAPKRSRKWFANFLSGPDEFDHRFFGKSPRESAAMDPQQRHMLQVAYQAVEQAGYFNSKQDETNGRVGCFVGCSTCDYEQNIACHDASAFSATGQLRAFIAGKVSHYFGWTGPGVTIDTACSSSAVAVHQACQAILAGDCDAALAGGAFVMCGPQWFQDLAGASFLSPTGQCKPFDAGADGYCRGDGVAAVFLKRMDKALADGDEILGVIGATVVQQNQNSTPIVVPNEASLSDLFSTVLDKAGVQPGQVSVIEAHGTGTAVGDPAEYGAIRQVFGASSKRQTPLSLGSVKGSIGHTECTAGVLSLIKVILMMCNGRIPPQASFNTINPSLNASPADMIEIHTGSDKAWDAPSKAALVNSYGASGSNACILVKQPPPPPPPRVVEAGEVALAETGDRQFPFWLSGHDEEGLRRGAGALRKFISGLGRKTTANNNNNNEPPSMAKISASVYRQKSHTLRRALFVKASTLAELERKLQAYEHAQLQADTSTSLPTPKPVILCFGGQVSTSVGLDRDVFERMAILRKHLNEVDAVATAQGVGSIYPSIFETTPVADPVKLQVALLALQYACARSWMDCGITPAAVVGHSFGEITAACVAGVLSLRDAVKLVVRRASLVRDRWGPDRGAMLAVEADLADVQGLIAESGGQVAVACYNGPRSFTLAGSTAAIEAVAQKAALTCAAARGARPFKAKVLNVTHAFHSVLVEPHIVEELERCAQTLTFQKPKIHMEKADELGGAEDKERLGPAFLPRQMRNPVYFHHAIERLAEKHQSTGAIFLEAGSASTVTSLASRALVGQSDGDYYKFQPVIITSTRPATSSAKCWDGLVDATIKLWTAGAGPALHFWAHHPLQTRNDPSPPLLLPPYQFEPSRHWLDRLPPPRELSQEEEASAGTDKTSATGLVCFTGLADDGNSNKVRFRVVSDHPQYKKLVNGHNMARTAGICPVFVQLDLVIQALCMTMRTPVGLENNGHSNSLLIASGQEPHIHNVVCLAPLCDNPARMVWLEITPASTSCNLLRSANGGDEYLGGGDGDNRGEISFELYSTDMVDDPLASNLGLSEKNKILHTSGKINLASRSDPAAKRDIEQFARLVNMGQITQLLHSSAVDLDISLSHDNVYHMFEEVVEYCAEYRGIQRLVSRNNQSVAIVNRQVDDGGSSYDGRHSWLQPCVADTLAQVAGIWMNCLAVDREPGCLYVFGGLERWLRAPSLDEDINGGQPSDMHLLATHHRTSNKTAVSDVFAFDSRTGKLLEVILGMEWAKVPRSHMQKTLVRCAGAQRTGLAAQGLASDPTGAGATEAAAAGAQYSNLANHQKIEDKGQRLAPSGVSHARYPLAVTGGADTLDVAGKLKSILVELSGIETCNLTDDSELADLGIDSLMNMELASEIRTAFKLRINEGALLEAATVADLTLHVRELVETQNPGVLARGNTASSTPVSSVLAADADNTKWSSPTAGSEPDLPTPTSPPSSAVVMEYVRTMTQGWAAPLEIAAAADGTTTAPRATRTQDRVVVVTGGTGGLGAHLVAKLATDPSVARVVCLNRRKPNNNSDATARQLRAILTKTGIDLGHARYSAARAKLDVLETDLSQPALGLDPAAYLDLTRSVGEIVHNCWLMSLGRDISHFEPQLRIMRHMLDLARDAALRQPPTTTTTTPHAITFQFVSSVAVVGLAPAGAVPEERVRGIESVLAAGYAEAKWACELMMDATLHRWPAGDGMFRAMVVRLGQIAASRVSGYWNAGEHVSFIIKSSQTLGVLPRLGGVLTWTPVEDVAGALADLLVVAARPYAVYHVDNPVRQPWADMIAVLARELGLDDNGGECAVPFAEWVRRVREVGPRAGNPAYVLVDFLEANFVHISCGGLLLETSRSREHSPTMRQVGPFGQDLTRLFIRRWKESGFLSP</sequence>
<dbReference type="Pfam" id="PF07993">
    <property type="entry name" value="NAD_binding_4"/>
    <property type="match status" value="1"/>
</dbReference>
<dbReference type="GO" id="GO:0004312">
    <property type="term" value="F:fatty acid synthase activity"/>
    <property type="evidence" value="ECO:0007669"/>
    <property type="project" value="TreeGrafter"/>
</dbReference>
<dbReference type="EMBL" id="JAHLJV010000033">
    <property type="protein sequence ID" value="KAK1590246.1"/>
    <property type="molecule type" value="Genomic_DNA"/>
</dbReference>